<dbReference type="Gene3D" id="3.40.190.10">
    <property type="entry name" value="Periplasmic binding protein-like II"/>
    <property type="match status" value="2"/>
</dbReference>
<dbReference type="PANTHER" id="PTHR30537">
    <property type="entry name" value="HTH-TYPE TRANSCRIPTIONAL REGULATOR"/>
    <property type="match status" value="1"/>
</dbReference>
<dbReference type="InterPro" id="IPR000847">
    <property type="entry name" value="LysR_HTH_N"/>
</dbReference>
<accession>A0A7I8BZ18</accession>
<evidence type="ECO:0000256" key="3">
    <source>
        <dbReference type="ARBA" id="ARBA00023125"/>
    </source>
</evidence>
<dbReference type="PROSITE" id="PS50931">
    <property type="entry name" value="HTH_LYSR"/>
    <property type="match status" value="1"/>
</dbReference>
<sequence length="368" mass="40723">MHNRATLKSIQAFEAAARLSSFARAADELFVTPSAISHQIKLLEDQLSVRLFHRVHRAVILTDTGRQYAEEIGAAFARIDKATRDIGRIEKSDILTVHATPSIATQWLMPRLARFSALHPDIDVRLNASSAAVDLIKEAVDIDIRYGARRLQPAGTMVLDLPLETIVPLCAPRLADGEHPIRAVADLRHHTLIHSEGCLVGWRDWMRLHRKVVLDITRGPRFDRSFMAISAAVDGLGVCLESLLLAQRELKAGALVAPLGLDGLRVNGYTMNLLKSRADLPKVRSFQDWLLGSWGKGFFLSATLCGILDFFRVRLCGFGGLLVLCAGIRVLLLVLSLSAFLWARRLKESLAARLRESIAKQNSKLVHG</sequence>
<feature type="domain" description="HTH lysR-type" evidence="6">
    <location>
        <begin position="1"/>
        <end position="62"/>
    </location>
</feature>
<dbReference type="InterPro" id="IPR005119">
    <property type="entry name" value="LysR_subst-bd"/>
</dbReference>
<dbReference type="EMBL" id="AP023176">
    <property type="protein sequence ID" value="BCF93964.1"/>
    <property type="molecule type" value="Genomic_DNA"/>
</dbReference>
<dbReference type="SUPFAM" id="SSF53850">
    <property type="entry name" value="Periplasmic binding protein-like II"/>
    <property type="match status" value="1"/>
</dbReference>
<keyword evidence="3" id="KW-0238">DNA-binding</keyword>
<dbReference type="NCBIfam" id="NF008352">
    <property type="entry name" value="PRK11139.1"/>
    <property type="match status" value="1"/>
</dbReference>
<dbReference type="PRINTS" id="PR00039">
    <property type="entry name" value="HTHLYSR"/>
</dbReference>
<dbReference type="FunFam" id="3.40.190.10:FF:000017">
    <property type="entry name" value="Glycine cleavage system transcriptional activator"/>
    <property type="match status" value="1"/>
</dbReference>
<keyword evidence="8" id="KW-1185">Reference proteome</keyword>
<dbReference type="FunFam" id="1.10.10.10:FF:000038">
    <property type="entry name" value="Glycine cleavage system transcriptional activator"/>
    <property type="match status" value="1"/>
</dbReference>
<dbReference type="Pfam" id="PF00126">
    <property type="entry name" value="HTH_1"/>
    <property type="match status" value="1"/>
</dbReference>
<keyword evidence="4" id="KW-0804">Transcription</keyword>
<dbReference type="Proteomes" id="UP000510888">
    <property type="component" value="Plasmid PPGU16_p1"/>
</dbReference>
<keyword evidence="7" id="KW-0614">Plasmid</keyword>
<evidence type="ECO:0000313" key="7">
    <source>
        <dbReference type="EMBL" id="BCF93964.1"/>
    </source>
</evidence>
<dbReference type="Gene3D" id="1.10.10.10">
    <property type="entry name" value="Winged helix-like DNA-binding domain superfamily/Winged helix DNA-binding domain"/>
    <property type="match status" value="1"/>
</dbReference>
<geneLocation type="plasmid" evidence="7 8">
    <name>PPGU16_p1</name>
</geneLocation>
<evidence type="ECO:0000256" key="4">
    <source>
        <dbReference type="ARBA" id="ARBA00023163"/>
    </source>
</evidence>
<reference evidence="7 8" key="1">
    <citation type="journal article" date="2020" name="Genes (Basel)">
        <title>Genomic Comparison of Insect Gut Symbionts from Divergent Burkholderia Subclades.</title>
        <authorList>
            <person name="Takeshita K."/>
            <person name="Kikuchi Y."/>
        </authorList>
    </citation>
    <scope>NUCLEOTIDE SEQUENCE [LARGE SCALE GENOMIC DNA]</scope>
    <source>
        <strain evidence="7 8">PGU16</strain>
        <plasmid evidence="7 8">PPGU16_p1</plasmid>
    </source>
</reference>
<dbReference type="InterPro" id="IPR036388">
    <property type="entry name" value="WH-like_DNA-bd_sf"/>
</dbReference>
<protein>
    <submittedName>
        <fullName evidence="7">LysR family transcriptional regulator</fullName>
    </submittedName>
</protein>
<dbReference type="InterPro" id="IPR058163">
    <property type="entry name" value="LysR-type_TF_proteobact-type"/>
</dbReference>
<gene>
    <name evidence="7" type="ORF">PPGU16_70310</name>
</gene>
<dbReference type="GO" id="GO:0043565">
    <property type="term" value="F:sequence-specific DNA binding"/>
    <property type="evidence" value="ECO:0007669"/>
    <property type="project" value="TreeGrafter"/>
</dbReference>
<keyword evidence="5" id="KW-0472">Membrane</keyword>
<keyword evidence="5" id="KW-1133">Transmembrane helix</keyword>
<proteinExistence type="inferred from homology"/>
<comment type="similarity">
    <text evidence="1">Belongs to the LysR transcriptional regulatory family.</text>
</comment>
<dbReference type="AlphaFoldDB" id="A0A7I8BZ18"/>
<dbReference type="Pfam" id="PF03466">
    <property type="entry name" value="LysR_substrate"/>
    <property type="match status" value="1"/>
</dbReference>
<evidence type="ECO:0000256" key="1">
    <source>
        <dbReference type="ARBA" id="ARBA00009437"/>
    </source>
</evidence>
<organism evidence="7 8">
    <name type="scientific">Paraburkholderia largidicola</name>
    <dbReference type="NCBI Taxonomy" id="3014751"/>
    <lineage>
        <taxon>Bacteria</taxon>
        <taxon>Pseudomonadati</taxon>
        <taxon>Pseudomonadota</taxon>
        <taxon>Betaproteobacteria</taxon>
        <taxon>Burkholderiales</taxon>
        <taxon>Burkholderiaceae</taxon>
        <taxon>Paraburkholderia</taxon>
    </lineage>
</organism>
<dbReference type="GO" id="GO:0003700">
    <property type="term" value="F:DNA-binding transcription factor activity"/>
    <property type="evidence" value="ECO:0007669"/>
    <property type="project" value="InterPro"/>
</dbReference>
<dbReference type="CDD" id="cd08432">
    <property type="entry name" value="PBP2_GcdR_TrpI_HvrB_AmpR_like"/>
    <property type="match status" value="1"/>
</dbReference>
<dbReference type="GO" id="GO:0006351">
    <property type="term" value="P:DNA-templated transcription"/>
    <property type="evidence" value="ECO:0007669"/>
    <property type="project" value="TreeGrafter"/>
</dbReference>
<dbReference type="KEGG" id="plad:PPGU16_70310"/>
<evidence type="ECO:0000256" key="5">
    <source>
        <dbReference type="SAM" id="Phobius"/>
    </source>
</evidence>
<name>A0A7I8BZ18_9BURK</name>
<dbReference type="PANTHER" id="PTHR30537:SF74">
    <property type="entry name" value="HTH-TYPE TRANSCRIPTIONAL REGULATOR TRPI"/>
    <property type="match status" value="1"/>
</dbReference>
<evidence type="ECO:0000313" key="8">
    <source>
        <dbReference type="Proteomes" id="UP000510888"/>
    </source>
</evidence>
<evidence type="ECO:0000259" key="6">
    <source>
        <dbReference type="PROSITE" id="PS50931"/>
    </source>
</evidence>
<keyword evidence="5" id="KW-0812">Transmembrane</keyword>
<feature type="transmembrane region" description="Helical" evidence="5">
    <location>
        <begin position="317"/>
        <end position="343"/>
    </location>
</feature>
<dbReference type="SUPFAM" id="SSF46785">
    <property type="entry name" value="Winged helix' DNA-binding domain"/>
    <property type="match status" value="1"/>
</dbReference>
<evidence type="ECO:0000256" key="2">
    <source>
        <dbReference type="ARBA" id="ARBA00023015"/>
    </source>
</evidence>
<keyword evidence="2" id="KW-0805">Transcription regulation</keyword>
<dbReference type="InterPro" id="IPR036390">
    <property type="entry name" value="WH_DNA-bd_sf"/>
</dbReference>